<comment type="caution">
    <text evidence="4">The sequence shown here is derived from an EMBL/GenBank/DDBJ whole genome shotgun (WGS) entry which is preliminary data.</text>
</comment>
<feature type="compositionally biased region" description="Basic residues" evidence="2">
    <location>
        <begin position="644"/>
        <end position="662"/>
    </location>
</feature>
<dbReference type="Proteomes" id="UP001054252">
    <property type="component" value="Unassembled WGS sequence"/>
</dbReference>
<keyword evidence="5" id="KW-1185">Reference proteome</keyword>
<gene>
    <name evidence="4" type="ORF">SLEP1_g3939</name>
</gene>
<organism evidence="4 5">
    <name type="scientific">Rubroshorea leprosula</name>
    <dbReference type="NCBI Taxonomy" id="152421"/>
    <lineage>
        <taxon>Eukaryota</taxon>
        <taxon>Viridiplantae</taxon>
        <taxon>Streptophyta</taxon>
        <taxon>Embryophyta</taxon>
        <taxon>Tracheophyta</taxon>
        <taxon>Spermatophyta</taxon>
        <taxon>Magnoliopsida</taxon>
        <taxon>eudicotyledons</taxon>
        <taxon>Gunneridae</taxon>
        <taxon>Pentapetalae</taxon>
        <taxon>rosids</taxon>
        <taxon>malvids</taxon>
        <taxon>Malvales</taxon>
        <taxon>Dipterocarpaceae</taxon>
        <taxon>Rubroshorea</taxon>
    </lineage>
</organism>
<dbReference type="EMBL" id="BPVZ01000003">
    <property type="protein sequence ID" value="GKU89858.1"/>
    <property type="molecule type" value="Genomic_DNA"/>
</dbReference>
<dbReference type="PANTHER" id="PTHR48412:SF1">
    <property type="entry name" value="ARM REPEAT SUPERFAMILY PROTEIN"/>
    <property type="match status" value="1"/>
</dbReference>
<dbReference type="AlphaFoldDB" id="A0AAV5HM35"/>
<feature type="domain" description="RRP12 HEAT" evidence="3">
    <location>
        <begin position="1"/>
        <end position="186"/>
    </location>
</feature>
<reference evidence="4 5" key="1">
    <citation type="journal article" date="2021" name="Commun. Biol.">
        <title>The genome of Shorea leprosula (Dipterocarpaceae) highlights the ecological relevance of drought in aseasonal tropical rainforests.</title>
        <authorList>
            <person name="Ng K.K.S."/>
            <person name="Kobayashi M.J."/>
            <person name="Fawcett J.A."/>
            <person name="Hatakeyama M."/>
            <person name="Paape T."/>
            <person name="Ng C.H."/>
            <person name="Ang C.C."/>
            <person name="Tnah L.H."/>
            <person name="Lee C.T."/>
            <person name="Nishiyama T."/>
            <person name="Sese J."/>
            <person name="O'Brien M.J."/>
            <person name="Copetti D."/>
            <person name="Mohd Noor M.I."/>
            <person name="Ong R.C."/>
            <person name="Putra M."/>
            <person name="Sireger I.Z."/>
            <person name="Indrioko S."/>
            <person name="Kosugi Y."/>
            <person name="Izuno A."/>
            <person name="Isagi Y."/>
            <person name="Lee S.L."/>
            <person name="Shimizu K.K."/>
        </authorList>
    </citation>
    <scope>NUCLEOTIDE SEQUENCE [LARGE SCALE GENOMIC DNA]</scope>
    <source>
        <strain evidence="4">214</strain>
    </source>
</reference>
<dbReference type="Gene3D" id="1.25.10.10">
    <property type="entry name" value="Leucine-rich Repeat Variant"/>
    <property type="match status" value="1"/>
</dbReference>
<evidence type="ECO:0000313" key="4">
    <source>
        <dbReference type="EMBL" id="GKU89858.1"/>
    </source>
</evidence>
<comment type="similarity">
    <text evidence="1">Belongs to the RRP12 family.</text>
</comment>
<feature type="compositionally biased region" description="Basic and acidic residues" evidence="2">
    <location>
        <begin position="663"/>
        <end position="674"/>
    </location>
</feature>
<feature type="compositionally biased region" description="Basic residues" evidence="2">
    <location>
        <begin position="675"/>
        <end position="688"/>
    </location>
</feature>
<feature type="compositionally biased region" description="Basic and acidic residues" evidence="2">
    <location>
        <begin position="631"/>
        <end position="643"/>
    </location>
</feature>
<feature type="compositionally biased region" description="Basic and acidic residues" evidence="2">
    <location>
        <begin position="599"/>
        <end position="611"/>
    </location>
</feature>
<sequence length="688" mass="77286">MGPQRILTLLPISLKPKDLLCSNIWLVPILKDYVVGASIGYYMEHIVPLAKSFEQASHKVKKSIMGQDLQAHAHGLWGLLPAFCRYSTDTHKKFGPLAELLIHLLKNDSSMHEDIAVALQILVNQNKNVLRSEKDTLESDTFQLKDSIIYLRIRPTYSQKTATRNIKSLSSYSAELLQALTDAFVQSHPAKRPYIKDSIQCLASITDSSVTKKIFMSLLEKFQFMTCEGEFEMQKDNTNESVDDEQGNVNSKEKDLQRCVITELASSLVEGAKEDLIHLIYDFIKHTFQENNEIGHHEAYITLSRILEEHAWFCSSKSIELIDLLLGLKPPVDVASLRSRFECLHFLMVHMLKMCSEEESTKSFLILNEIILMLKDGNEEHRKAAFDVLQKMSSSLTHSSQISSVAPDRKLISMIMGYLSGSSPHITSGAVSALSVLVYSDPEMCLQIPDLVSSLLSLLQTKSLEVIKAVLGFVKVLVSSLQAKDLHNLLPEVISGVLPWSPVSRNHFRSKVTVILEIMIRKCGTAAVQLATPEKYKSFVRTVLENRHGKTSSKDAGTNNTDMLLADSETKGLQRRKQKELGILSKEKGSTKQRKRKRENRDYGKLTDSSKLHVSAGDGVGLKMAKRARHLDKSTEDQSDGRKTRNKRNFKKGPPNGKRRKMEKANIGKEDNRAGRKPFSKVRKASKG</sequence>
<proteinExistence type="inferred from homology"/>
<accession>A0AAV5HM35</accession>
<feature type="region of interest" description="Disordered" evidence="2">
    <location>
        <begin position="548"/>
        <end position="688"/>
    </location>
</feature>
<dbReference type="InterPro" id="IPR016024">
    <property type="entry name" value="ARM-type_fold"/>
</dbReference>
<evidence type="ECO:0000313" key="5">
    <source>
        <dbReference type="Proteomes" id="UP001054252"/>
    </source>
</evidence>
<dbReference type="InterPro" id="IPR012978">
    <property type="entry name" value="HEAT_RRP12"/>
</dbReference>
<evidence type="ECO:0000256" key="1">
    <source>
        <dbReference type="ARBA" id="ARBA00007690"/>
    </source>
</evidence>
<dbReference type="InterPro" id="IPR011989">
    <property type="entry name" value="ARM-like"/>
</dbReference>
<name>A0AAV5HM35_9ROSI</name>
<protein>
    <recommendedName>
        <fullName evidence="3">RRP12 HEAT domain-containing protein</fullName>
    </recommendedName>
</protein>
<evidence type="ECO:0000256" key="2">
    <source>
        <dbReference type="SAM" id="MobiDB-lite"/>
    </source>
</evidence>
<dbReference type="SUPFAM" id="SSF48371">
    <property type="entry name" value="ARM repeat"/>
    <property type="match status" value="1"/>
</dbReference>
<dbReference type="Pfam" id="PF08161">
    <property type="entry name" value="RRP12_HEAT"/>
    <property type="match status" value="1"/>
</dbReference>
<dbReference type="PANTHER" id="PTHR48412">
    <property type="entry name" value="ARM REPEAT SUPERFAMILY PROTEIN"/>
    <property type="match status" value="1"/>
</dbReference>
<evidence type="ECO:0000259" key="3">
    <source>
        <dbReference type="Pfam" id="PF08161"/>
    </source>
</evidence>